<organism evidence="1 2">
    <name type="scientific">Sphingomonas kaistensis</name>
    <dbReference type="NCBI Taxonomy" id="298708"/>
    <lineage>
        <taxon>Bacteria</taxon>
        <taxon>Pseudomonadati</taxon>
        <taxon>Pseudomonadota</taxon>
        <taxon>Alphaproteobacteria</taxon>
        <taxon>Sphingomonadales</taxon>
        <taxon>Sphingomonadaceae</taxon>
        <taxon>Sphingomonas</taxon>
    </lineage>
</organism>
<keyword evidence="2" id="KW-1185">Reference proteome</keyword>
<protein>
    <recommendedName>
        <fullName evidence="3">GIY-YIG nuclease family protein</fullName>
    </recommendedName>
</protein>
<proteinExistence type="predicted"/>
<reference evidence="1 2" key="1">
    <citation type="submission" date="2024-02" db="EMBL/GenBank/DDBJ databases">
        <title>Full genome sequence of Sphingomonas kaistensis.</title>
        <authorList>
            <person name="Poletto B.L."/>
            <person name="Silva G."/>
            <person name="Galante D."/>
            <person name="Campos K.R."/>
            <person name="Santos M.B.N."/>
            <person name="Sacchi C.T."/>
        </authorList>
    </citation>
    <scope>NUCLEOTIDE SEQUENCE [LARGE SCALE GENOMIC DNA]</scope>
    <source>
        <strain evidence="1 2">MA4R</strain>
    </source>
</reference>
<sequence>MKIELNWVTMPDWYRAGFVGLSKSNGLFRVRLHGETVFLGYAETGGLTARLRAYKSPKGTGQNHHAGRLIYERRADVEMQIAVIAAPPEQIHQLYEAERRKCEPPWNVADERSAGRKRVRN</sequence>
<evidence type="ECO:0008006" key="3">
    <source>
        <dbReference type="Google" id="ProtNLM"/>
    </source>
</evidence>
<evidence type="ECO:0000313" key="1">
    <source>
        <dbReference type="EMBL" id="WWM69470.1"/>
    </source>
</evidence>
<dbReference type="Proteomes" id="UP001382935">
    <property type="component" value="Chromosome"/>
</dbReference>
<dbReference type="EMBL" id="CP145607">
    <property type="protein sequence ID" value="WWM69470.1"/>
    <property type="molecule type" value="Genomic_DNA"/>
</dbReference>
<dbReference type="RefSeq" id="WP_338501544.1">
    <property type="nucleotide sequence ID" value="NZ_CP145607.1"/>
</dbReference>
<name>A0ABZ2FXT7_9SPHN</name>
<evidence type="ECO:0000313" key="2">
    <source>
        <dbReference type="Proteomes" id="UP001382935"/>
    </source>
</evidence>
<accession>A0ABZ2FXT7</accession>
<gene>
    <name evidence="1" type="ORF">V6R86_01835</name>
</gene>